<feature type="compositionally biased region" description="Basic and acidic residues" evidence="1">
    <location>
        <begin position="1"/>
        <end position="10"/>
    </location>
</feature>
<proteinExistence type="predicted"/>
<evidence type="ECO:0008006" key="3">
    <source>
        <dbReference type="Google" id="ProtNLM"/>
    </source>
</evidence>
<gene>
    <name evidence="2" type="ORF">PACL_0254</name>
</gene>
<sequence>MNCCGGRHEQPAQQARRHRRTSARESARRGVDSPGRCRCAQQGRPLYGPPDARRDARATCTHQDRRLRPGRDRGRVAARLAGTGVPRQAPGEPAMNASALPAAHAATAAPAAAPPPSLSTLAGQAGSVPLTRVSLAYIEPRFKLYLRFGEPARTLRLDRWRRCAVFLPRAMFCRVRWEANDYGTIRWQLMVMQAATPLDDMQRIPGVRPGARLLLHAEGENAVRAALERIDNIDAQGIAAIDVSPAYWRTLGNRLAARLALPEYTAERHAAWLAGKALP</sequence>
<protein>
    <recommendedName>
        <fullName evidence="3">DUF2840 domain-containing protein</fullName>
    </recommendedName>
</protein>
<feature type="compositionally biased region" description="Basic and acidic residues" evidence="1">
    <location>
        <begin position="22"/>
        <end position="31"/>
    </location>
</feature>
<accession>B3G1Y0</accession>
<dbReference type="Pfam" id="PF11000">
    <property type="entry name" value="DUF2840"/>
    <property type="match status" value="1"/>
</dbReference>
<dbReference type="EMBL" id="EU595746">
    <property type="protein sequence ID" value="ACD39042.1"/>
    <property type="molecule type" value="Genomic_DNA"/>
</dbReference>
<name>B3G1Y0_PSEAI</name>
<dbReference type="AlphaFoldDB" id="B3G1Y0"/>
<evidence type="ECO:0000256" key="1">
    <source>
        <dbReference type="SAM" id="MobiDB-lite"/>
    </source>
</evidence>
<feature type="compositionally biased region" description="Basic and acidic residues" evidence="1">
    <location>
        <begin position="51"/>
        <end position="75"/>
    </location>
</feature>
<feature type="region of interest" description="Disordered" evidence="1">
    <location>
        <begin position="1"/>
        <end position="76"/>
    </location>
</feature>
<dbReference type="InterPro" id="IPR021263">
    <property type="entry name" value="DUF2840"/>
</dbReference>
<reference evidence="2" key="1">
    <citation type="journal article" date="2008" name="Genomics">
        <title>Large-insert genome analysis technology detects structural variation in Pseudomonas aeruginosa clinical strains from cystic fibrosis patients.</title>
        <authorList>
            <person name="Hayden H.S."/>
            <person name="Gillett W."/>
            <person name="Saenphimmachak C."/>
            <person name="Lim R."/>
            <person name="Zhou Y."/>
            <person name="Jacobs M.A."/>
            <person name="Chang J."/>
            <person name="Rohmer L."/>
            <person name="D'Argenio D.A."/>
            <person name="Palmieri A."/>
            <person name="Levy R."/>
            <person name="Haugen E."/>
            <person name="Wong G.K."/>
            <person name="Brittnacher M.J."/>
            <person name="Burns J.L."/>
            <person name="Miller S.I."/>
            <person name="Olson M.V."/>
            <person name="Kaul R."/>
        </authorList>
    </citation>
    <scope>NUCLEOTIDE SEQUENCE</scope>
    <source>
        <strain evidence="2">PACS171b</strain>
    </source>
</reference>
<evidence type="ECO:0000313" key="2">
    <source>
        <dbReference type="EMBL" id="ACD39042.1"/>
    </source>
</evidence>
<organism evidence="2">
    <name type="scientific">Pseudomonas aeruginosa</name>
    <dbReference type="NCBI Taxonomy" id="287"/>
    <lineage>
        <taxon>Bacteria</taxon>
        <taxon>Pseudomonadati</taxon>
        <taxon>Pseudomonadota</taxon>
        <taxon>Gammaproteobacteria</taxon>
        <taxon>Pseudomonadales</taxon>
        <taxon>Pseudomonadaceae</taxon>
        <taxon>Pseudomonas</taxon>
    </lineage>
</organism>